<evidence type="ECO:0000256" key="3">
    <source>
        <dbReference type="ARBA" id="ARBA00009479"/>
    </source>
</evidence>
<comment type="subcellular location">
    <subcellularLocation>
        <location evidence="1 7">Cytoplasm</location>
    </subcellularLocation>
</comment>
<dbReference type="RefSeq" id="WP_323574104.1">
    <property type="nucleotide sequence ID" value="NZ_JAYGJQ010000001.1"/>
</dbReference>
<name>A0ABU5VNN3_9BACT</name>
<dbReference type="Proteomes" id="UP001302274">
    <property type="component" value="Unassembled WGS sequence"/>
</dbReference>
<dbReference type="GO" id="GO:0003746">
    <property type="term" value="F:translation elongation factor activity"/>
    <property type="evidence" value="ECO:0007669"/>
    <property type="project" value="UniProtKB-KW"/>
</dbReference>
<dbReference type="CDD" id="cd05794">
    <property type="entry name" value="S1_EF-P_repeat_2"/>
    <property type="match status" value="1"/>
</dbReference>
<dbReference type="NCBIfam" id="NF001810">
    <property type="entry name" value="PRK00529.1"/>
    <property type="match status" value="1"/>
</dbReference>
<keyword evidence="13" id="KW-1185">Reference proteome</keyword>
<dbReference type="PIRSF" id="PIRSF005901">
    <property type="entry name" value="EF-P"/>
    <property type="match status" value="1"/>
</dbReference>
<protein>
    <recommendedName>
        <fullName evidence="7 8">Elongation factor P</fullName>
        <shortName evidence="7">EF-P</shortName>
    </recommendedName>
</protein>
<dbReference type="InterPro" id="IPR015365">
    <property type="entry name" value="Elong-fact-P_C"/>
</dbReference>
<gene>
    <name evidence="7 12" type="primary">efp</name>
    <name evidence="12" type="ORF">SHI21_00460</name>
</gene>
<dbReference type="InterPro" id="IPR014722">
    <property type="entry name" value="Rib_uL2_dom2"/>
</dbReference>
<evidence type="ECO:0000313" key="12">
    <source>
        <dbReference type="EMBL" id="MEA9354654.1"/>
    </source>
</evidence>
<dbReference type="InterPro" id="IPR020599">
    <property type="entry name" value="Transl_elong_fac_P/YeiP"/>
</dbReference>
<evidence type="ECO:0000256" key="8">
    <source>
        <dbReference type="NCBIfam" id="TIGR00038"/>
    </source>
</evidence>
<dbReference type="PROSITE" id="PS01275">
    <property type="entry name" value="EFP"/>
    <property type="match status" value="1"/>
</dbReference>
<evidence type="ECO:0000256" key="2">
    <source>
        <dbReference type="ARBA" id="ARBA00004815"/>
    </source>
</evidence>
<dbReference type="EMBL" id="JAYGJQ010000001">
    <property type="protein sequence ID" value="MEA9354654.1"/>
    <property type="molecule type" value="Genomic_DNA"/>
</dbReference>
<dbReference type="SUPFAM" id="SSF50249">
    <property type="entry name" value="Nucleic acid-binding proteins"/>
    <property type="match status" value="2"/>
</dbReference>
<evidence type="ECO:0000256" key="5">
    <source>
        <dbReference type="ARBA" id="ARBA00022768"/>
    </source>
</evidence>
<dbReference type="InterPro" id="IPR011768">
    <property type="entry name" value="Transl_elongation_fac_P"/>
</dbReference>
<dbReference type="Pfam" id="PF08207">
    <property type="entry name" value="EFP_N"/>
    <property type="match status" value="1"/>
</dbReference>
<evidence type="ECO:0000313" key="13">
    <source>
        <dbReference type="Proteomes" id="UP001302274"/>
    </source>
</evidence>
<dbReference type="InterPro" id="IPR008991">
    <property type="entry name" value="Translation_prot_SH3-like_sf"/>
</dbReference>
<dbReference type="SMART" id="SM00841">
    <property type="entry name" value="Elong-fact-P_C"/>
    <property type="match status" value="1"/>
</dbReference>
<dbReference type="Gene3D" id="2.30.30.30">
    <property type="match status" value="1"/>
</dbReference>
<dbReference type="SUPFAM" id="SSF50104">
    <property type="entry name" value="Translation proteins SH3-like domain"/>
    <property type="match status" value="1"/>
</dbReference>
<comment type="function">
    <text evidence="7">Involved in peptide bond synthesis. Stimulates efficient translation and peptide-bond synthesis on native or reconstituted 70S ribosomes in vitro. Probably functions indirectly by altering the affinity of the ribosome for aminoacyl-tRNA, thus increasing their reactivity as acceptors for peptidyl transferase.</text>
</comment>
<evidence type="ECO:0000259" key="10">
    <source>
        <dbReference type="SMART" id="SM00841"/>
    </source>
</evidence>
<accession>A0ABU5VNN3</accession>
<dbReference type="Gene3D" id="2.40.50.140">
    <property type="entry name" value="Nucleic acid-binding proteins"/>
    <property type="match status" value="2"/>
</dbReference>
<dbReference type="SMART" id="SM01185">
    <property type="entry name" value="EFP"/>
    <property type="match status" value="1"/>
</dbReference>
<dbReference type="PANTHER" id="PTHR30053">
    <property type="entry name" value="ELONGATION FACTOR P"/>
    <property type="match status" value="1"/>
</dbReference>
<comment type="caution">
    <text evidence="12">The sequence shown here is derived from an EMBL/GenBank/DDBJ whole genome shotgun (WGS) entry which is preliminary data.</text>
</comment>
<dbReference type="InterPro" id="IPR013852">
    <property type="entry name" value="Transl_elong_P/YeiP_CS"/>
</dbReference>
<dbReference type="NCBIfam" id="TIGR00038">
    <property type="entry name" value="efp"/>
    <property type="match status" value="1"/>
</dbReference>
<feature type="domain" description="Translation elongation factor P/YeiP central" evidence="11">
    <location>
        <begin position="69"/>
        <end position="123"/>
    </location>
</feature>
<organism evidence="12 13">
    <name type="scientific">Bacteriovorax antarcticus</name>
    <dbReference type="NCBI Taxonomy" id="3088717"/>
    <lineage>
        <taxon>Bacteria</taxon>
        <taxon>Pseudomonadati</taxon>
        <taxon>Bdellovibrionota</taxon>
        <taxon>Bacteriovoracia</taxon>
        <taxon>Bacteriovoracales</taxon>
        <taxon>Bacteriovoracaceae</taxon>
        <taxon>Bacteriovorax</taxon>
    </lineage>
</organism>
<dbReference type="InterPro" id="IPR013185">
    <property type="entry name" value="Transl_elong_KOW-like"/>
</dbReference>
<dbReference type="Pfam" id="PF01132">
    <property type="entry name" value="EFP"/>
    <property type="match status" value="1"/>
</dbReference>
<evidence type="ECO:0000259" key="11">
    <source>
        <dbReference type="SMART" id="SM01185"/>
    </source>
</evidence>
<dbReference type="InterPro" id="IPR012340">
    <property type="entry name" value="NA-bd_OB-fold"/>
</dbReference>
<keyword evidence="4 7" id="KW-0963">Cytoplasm</keyword>
<comment type="similarity">
    <text evidence="3 7 9">Belongs to the elongation factor P family.</text>
</comment>
<reference evidence="12 13" key="1">
    <citation type="submission" date="2023-11" db="EMBL/GenBank/DDBJ databases">
        <title>A Novel Polar Bacteriovorax (B. antarcticus) Isolated from the Biocrust in Antarctica.</title>
        <authorList>
            <person name="Mun W."/>
            <person name="Choi S.Y."/>
            <person name="Mitchell R.J."/>
        </authorList>
    </citation>
    <scope>NUCLEOTIDE SEQUENCE [LARGE SCALE GENOMIC DNA]</scope>
    <source>
        <strain evidence="12 13">PP10</strain>
    </source>
</reference>
<keyword evidence="5 7" id="KW-0251">Elongation factor</keyword>
<comment type="pathway">
    <text evidence="2 7">Protein biosynthesis; polypeptide chain elongation.</text>
</comment>
<proteinExistence type="inferred from homology"/>
<evidence type="ECO:0000256" key="1">
    <source>
        <dbReference type="ARBA" id="ARBA00004496"/>
    </source>
</evidence>
<sequence length="192" mass="21522">MYDTTDIKRGLKIEVDGKPYVVLKSDFTNPGKGSAFVTARIKNLETGQVIERTWKSGVSTNVTAPDLEEKEVEYTYSDTEGFNFLDQSNFETIHLSNDQIGDDRYYLMEGSKLVVLYYKGRPISIEHPHFINIKVAETDPGLKGDTASGATKKATMETGLQVKVPLFIKEGELLKIDTRTGDYVERATVDKK</sequence>
<keyword evidence="6 7" id="KW-0648">Protein biosynthesis</keyword>
<dbReference type="InterPro" id="IPR001059">
    <property type="entry name" value="Transl_elong_P/YeiP_cen"/>
</dbReference>
<evidence type="ECO:0000256" key="9">
    <source>
        <dbReference type="RuleBase" id="RU004389"/>
    </source>
</evidence>
<dbReference type="Pfam" id="PF09285">
    <property type="entry name" value="Elong-fact-P_C"/>
    <property type="match status" value="1"/>
</dbReference>
<evidence type="ECO:0000256" key="4">
    <source>
        <dbReference type="ARBA" id="ARBA00022490"/>
    </source>
</evidence>
<evidence type="ECO:0000256" key="7">
    <source>
        <dbReference type="HAMAP-Rule" id="MF_00141"/>
    </source>
</evidence>
<dbReference type="HAMAP" id="MF_00141">
    <property type="entry name" value="EF_P"/>
    <property type="match status" value="1"/>
</dbReference>
<dbReference type="PANTHER" id="PTHR30053:SF12">
    <property type="entry name" value="ELONGATION FACTOR P (EF-P) FAMILY PROTEIN"/>
    <property type="match status" value="1"/>
</dbReference>
<feature type="domain" description="Elongation factor P C-terminal" evidence="10">
    <location>
        <begin position="131"/>
        <end position="186"/>
    </location>
</feature>
<evidence type="ECO:0000256" key="6">
    <source>
        <dbReference type="ARBA" id="ARBA00022917"/>
    </source>
</evidence>